<dbReference type="Proteomes" id="UP000722165">
    <property type="component" value="Unassembled WGS sequence"/>
</dbReference>
<proteinExistence type="predicted"/>
<organism evidence="1 2">
    <name type="scientific">Advenella alkanexedens</name>
    <dbReference type="NCBI Taxonomy" id="1481665"/>
    <lineage>
        <taxon>Bacteria</taxon>
        <taxon>Pseudomonadati</taxon>
        <taxon>Pseudomonadota</taxon>
        <taxon>Betaproteobacteria</taxon>
        <taxon>Burkholderiales</taxon>
        <taxon>Alcaligenaceae</taxon>
    </lineage>
</organism>
<dbReference type="RefSeq" id="WP_217735423.1">
    <property type="nucleotide sequence ID" value="NZ_JAHSPR010000010.1"/>
</dbReference>
<dbReference type="EMBL" id="JAHSPR010000010">
    <property type="protein sequence ID" value="MBV4397948.1"/>
    <property type="molecule type" value="Genomic_DNA"/>
</dbReference>
<accession>A0ABS6NQN3</accession>
<evidence type="ECO:0000313" key="2">
    <source>
        <dbReference type="Proteomes" id="UP000722165"/>
    </source>
</evidence>
<sequence length="136" mass="15856">MNSTHTSTDAYRRLSRRHFTKDFKRSVVEHLLSNELTVAEVAREHDLHPNQLCRWRNEYHNQQLETTPAKYQDTSFLPVTVTKQSLAHQKMTIKGRDPHRHDQTQVALTITLPKGNLQVHHQCPTQLLSMVIEALK</sequence>
<comment type="caution">
    <text evidence="1">The sequence shown here is derived from an EMBL/GenBank/DDBJ whole genome shotgun (WGS) entry which is preliminary data.</text>
</comment>
<keyword evidence="2" id="KW-1185">Reference proteome</keyword>
<gene>
    <name evidence="1" type="ORF">KU392_11910</name>
</gene>
<protein>
    <submittedName>
        <fullName evidence="1">Transposase</fullName>
    </submittedName>
</protein>
<evidence type="ECO:0000313" key="1">
    <source>
        <dbReference type="EMBL" id="MBV4397948.1"/>
    </source>
</evidence>
<name>A0ABS6NQN3_9BURK</name>
<dbReference type="Pfam" id="PF01527">
    <property type="entry name" value="HTH_Tnp_1"/>
    <property type="match status" value="1"/>
</dbReference>
<dbReference type="NCBIfam" id="NF047595">
    <property type="entry name" value="IS66_ISRel24_TnpA"/>
    <property type="match status" value="1"/>
</dbReference>
<dbReference type="InterPro" id="IPR002514">
    <property type="entry name" value="Transposase_8"/>
</dbReference>
<reference evidence="1 2" key="1">
    <citation type="submission" date="2021-06" db="EMBL/GenBank/DDBJ databases">
        <authorList>
            <person name="Lu T."/>
            <person name="Wang Q."/>
            <person name="Han X."/>
        </authorList>
    </citation>
    <scope>NUCLEOTIDE SEQUENCE [LARGE SCALE GENOMIC DNA]</scope>
    <source>
        <strain evidence="1 2">LAM0050</strain>
    </source>
</reference>